<gene>
    <name evidence="3" type="ORF">AFUS01_LOCUS12566</name>
</gene>
<evidence type="ECO:0000313" key="4">
    <source>
        <dbReference type="Proteomes" id="UP000708208"/>
    </source>
</evidence>
<proteinExistence type="predicted"/>
<evidence type="ECO:0000256" key="1">
    <source>
        <dbReference type="SAM" id="MobiDB-lite"/>
    </source>
</evidence>
<reference evidence="3" key="1">
    <citation type="submission" date="2021-06" db="EMBL/GenBank/DDBJ databases">
        <authorList>
            <person name="Hodson N. C."/>
            <person name="Mongue J. A."/>
            <person name="Jaron S. K."/>
        </authorList>
    </citation>
    <scope>NUCLEOTIDE SEQUENCE</scope>
</reference>
<feature type="signal peptide" evidence="2">
    <location>
        <begin position="1"/>
        <end position="19"/>
    </location>
</feature>
<evidence type="ECO:0000256" key="2">
    <source>
        <dbReference type="SAM" id="SignalP"/>
    </source>
</evidence>
<accession>A0A8J2JWV8</accession>
<dbReference type="AlphaFoldDB" id="A0A8J2JWV8"/>
<name>A0A8J2JWV8_9HEXA</name>
<dbReference type="Proteomes" id="UP000708208">
    <property type="component" value="Unassembled WGS sequence"/>
</dbReference>
<evidence type="ECO:0000313" key="3">
    <source>
        <dbReference type="EMBL" id="CAG7723480.1"/>
    </source>
</evidence>
<organism evidence="3 4">
    <name type="scientific">Allacma fusca</name>
    <dbReference type="NCBI Taxonomy" id="39272"/>
    <lineage>
        <taxon>Eukaryota</taxon>
        <taxon>Metazoa</taxon>
        <taxon>Ecdysozoa</taxon>
        <taxon>Arthropoda</taxon>
        <taxon>Hexapoda</taxon>
        <taxon>Collembola</taxon>
        <taxon>Symphypleona</taxon>
        <taxon>Sminthuridae</taxon>
        <taxon>Allacma</taxon>
    </lineage>
</organism>
<feature type="region of interest" description="Disordered" evidence="1">
    <location>
        <begin position="76"/>
        <end position="100"/>
    </location>
</feature>
<dbReference type="EMBL" id="CAJVCH010099536">
    <property type="protein sequence ID" value="CAG7723480.1"/>
    <property type="molecule type" value="Genomic_DNA"/>
</dbReference>
<protein>
    <submittedName>
        <fullName evidence="3">Uncharacterized protein</fullName>
    </submittedName>
</protein>
<keyword evidence="2" id="KW-0732">Signal</keyword>
<feature type="chain" id="PRO_5035181216" evidence="2">
    <location>
        <begin position="20"/>
        <end position="100"/>
    </location>
</feature>
<comment type="caution">
    <text evidence="3">The sequence shown here is derived from an EMBL/GenBank/DDBJ whole genome shotgun (WGS) entry which is preliminary data.</text>
</comment>
<sequence>MKTIIILGFFSALFYVASAASIDKMTEESTNLENMELLMNANEMEPEKRLLLTKILTAAAFFSGMLLGQNGNLNPFATTTTPAPTQSGPVTSGAAMTPKQ</sequence>
<keyword evidence="4" id="KW-1185">Reference proteome</keyword>